<evidence type="ECO:0000313" key="4">
    <source>
        <dbReference type="Proteomes" id="UP000823674"/>
    </source>
</evidence>
<keyword evidence="2" id="KW-0472">Membrane</keyword>
<feature type="non-terminal residue" evidence="3">
    <location>
        <position position="1"/>
    </location>
</feature>
<reference evidence="3 4" key="1">
    <citation type="submission" date="2021-03" db="EMBL/GenBank/DDBJ databases">
        <authorList>
            <person name="King G.J."/>
            <person name="Bancroft I."/>
            <person name="Baten A."/>
            <person name="Bloomfield J."/>
            <person name="Borpatragohain P."/>
            <person name="He Z."/>
            <person name="Irish N."/>
            <person name="Irwin J."/>
            <person name="Liu K."/>
            <person name="Mauleon R.P."/>
            <person name="Moore J."/>
            <person name="Morris R."/>
            <person name="Ostergaard L."/>
            <person name="Wang B."/>
            <person name="Wells R."/>
        </authorList>
    </citation>
    <scope>NUCLEOTIDE SEQUENCE [LARGE SCALE GENOMIC DNA]</scope>
    <source>
        <strain evidence="3">R-o-18</strain>
        <tissue evidence="3">Leaf</tissue>
    </source>
</reference>
<feature type="transmembrane region" description="Helical" evidence="2">
    <location>
        <begin position="212"/>
        <end position="233"/>
    </location>
</feature>
<dbReference type="PANTHER" id="PTHR11247:SF40">
    <property type="entry name" value="LIPID PHOSPHATE PHOSPHATASE EPSILON 1, CHLOROPLASTIC"/>
    <property type="match status" value="1"/>
</dbReference>
<dbReference type="EMBL" id="JADBGQ010000008">
    <property type="protein sequence ID" value="KAG5385800.1"/>
    <property type="molecule type" value="Genomic_DNA"/>
</dbReference>
<dbReference type="Proteomes" id="UP000823674">
    <property type="component" value="Chromosome A09"/>
</dbReference>
<accession>A0ABQ7LGU8</accession>
<gene>
    <name evidence="3" type="primary">A09p056200.1_BraROA</name>
    <name evidence="3" type="ORF">IGI04_037270</name>
</gene>
<organism evidence="3 4">
    <name type="scientific">Brassica rapa subsp. trilocularis</name>
    <dbReference type="NCBI Taxonomy" id="1813537"/>
    <lineage>
        <taxon>Eukaryota</taxon>
        <taxon>Viridiplantae</taxon>
        <taxon>Streptophyta</taxon>
        <taxon>Embryophyta</taxon>
        <taxon>Tracheophyta</taxon>
        <taxon>Spermatophyta</taxon>
        <taxon>Magnoliopsida</taxon>
        <taxon>eudicotyledons</taxon>
        <taxon>Gunneridae</taxon>
        <taxon>Pentapetalae</taxon>
        <taxon>rosids</taxon>
        <taxon>malvids</taxon>
        <taxon>Brassicales</taxon>
        <taxon>Brassicaceae</taxon>
        <taxon>Brassiceae</taxon>
        <taxon>Brassica</taxon>
    </lineage>
</organism>
<name>A0ABQ7LGU8_BRACM</name>
<keyword evidence="4" id="KW-1185">Reference proteome</keyword>
<keyword evidence="2" id="KW-1133">Transmembrane helix</keyword>
<sequence length="237" mass="26975">SHSSIIAPSWVFLSLGSMTVLVKRVASNVLSELWNELVSRGRIEAIFNRLSKWVMSALFASIIILLRHDGTALWAIIRSVSNSALSVFLKRLLNQARPATTSRLIPGCHLLMPSPCPSYLCLRFCLVKANLNRDIHCFHYQRYGMAWNQRSLSVPKHMIILALGSYLIRLRVSQKLHTSNQVVVGGLVGSVFCIFRYKTWNLLLLEAYKSSLLLQLYVFLVASAYTLVVLNWFRHDR</sequence>
<comment type="caution">
    <text evidence="3">The sequence shown here is derived from an EMBL/GenBank/DDBJ whole genome shotgun (WGS) entry which is preliminary data.</text>
</comment>
<evidence type="ECO:0000256" key="1">
    <source>
        <dbReference type="ARBA" id="ARBA00022801"/>
    </source>
</evidence>
<keyword evidence="1" id="KW-0378">Hydrolase</keyword>
<proteinExistence type="predicted"/>
<protein>
    <recommendedName>
        <fullName evidence="5">Phosphatidic acid phosphatase type 2/haloperoxidase domain-containing protein</fullName>
    </recommendedName>
</protein>
<keyword evidence="2" id="KW-0812">Transmembrane</keyword>
<evidence type="ECO:0000313" key="3">
    <source>
        <dbReference type="EMBL" id="KAG5385800.1"/>
    </source>
</evidence>
<evidence type="ECO:0008006" key="5">
    <source>
        <dbReference type="Google" id="ProtNLM"/>
    </source>
</evidence>
<dbReference type="PANTHER" id="PTHR11247">
    <property type="entry name" value="PALMITOYL-PROTEIN THIOESTERASE/DOLICHYLDIPHOSPHATASE 1"/>
    <property type="match status" value="1"/>
</dbReference>
<evidence type="ECO:0000256" key="2">
    <source>
        <dbReference type="SAM" id="Phobius"/>
    </source>
</evidence>